<evidence type="ECO:0000256" key="3">
    <source>
        <dbReference type="ARBA" id="ARBA00022692"/>
    </source>
</evidence>
<feature type="region of interest" description="Disordered" evidence="8">
    <location>
        <begin position="615"/>
        <end position="681"/>
    </location>
</feature>
<evidence type="ECO:0000256" key="4">
    <source>
        <dbReference type="ARBA" id="ARBA00022729"/>
    </source>
</evidence>
<dbReference type="Gene3D" id="2.130.10.130">
    <property type="entry name" value="Integrin alpha, N-terminal"/>
    <property type="match status" value="1"/>
</dbReference>
<dbReference type="InterPro" id="IPR024881">
    <property type="entry name" value="Tip"/>
</dbReference>
<proteinExistence type="inferred from homology"/>
<comment type="similarity">
    <text evidence="2">Belongs to the TIP family.</text>
</comment>
<evidence type="ECO:0000256" key="6">
    <source>
        <dbReference type="ARBA" id="ARBA00023136"/>
    </source>
</evidence>
<dbReference type="PANTHER" id="PTHR13412:SF0">
    <property type="entry name" value="T-CELL IMMUNOMODULATORY PROTEIN"/>
    <property type="match status" value="1"/>
</dbReference>
<keyword evidence="5 9" id="KW-1133">Transmembrane helix</keyword>
<evidence type="ECO:0000256" key="10">
    <source>
        <dbReference type="SAM" id="SignalP"/>
    </source>
</evidence>
<dbReference type="SUPFAM" id="SSF69318">
    <property type="entry name" value="Integrin alpha N-terminal domain"/>
    <property type="match status" value="1"/>
</dbReference>
<dbReference type="Proteomes" id="UP001162162">
    <property type="component" value="Unassembled WGS sequence"/>
</dbReference>
<dbReference type="InterPro" id="IPR057089">
    <property type="entry name" value="C2_TIP"/>
</dbReference>
<dbReference type="AlphaFoldDB" id="A0AAV8XNJ0"/>
<dbReference type="EMBL" id="JAPWTK010000419">
    <property type="protein sequence ID" value="KAJ8940628.1"/>
    <property type="molecule type" value="Genomic_DNA"/>
</dbReference>
<keyword evidence="3 9" id="KW-0812">Transmembrane</keyword>
<accession>A0AAV8XNJ0</accession>
<evidence type="ECO:0000256" key="2">
    <source>
        <dbReference type="ARBA" id="ARBA00006496"/>
    </source>
</evidence>
<feature type="transmembrane region" description="Helical" evidence="9">
    <location>
        <begin position="561"/>
        <end position="585"/>
    </location>
</feature>
<reference evidence="12" key="1">
    <citation type="journal article" date="2023" name="Insect Mol. Biol.">
        <title>Genome sequencing provides insights into the evolution of gene families encoding plant cell wall-degrading enzymes in longhorned beetles.</title>
        <authorList>
            <person name="Shin N.R."/>
            <person name="Okamura Y."/>
            <person name="Kirsch R."/>
            <person name="Pauchet Y."/>
        </authorList>
    </citation>
    <scope>NUCLEOTIDE SEQUENCE</scope>
    <source>
        <strain evidence="12">AMC_N1</strain>
    </source>
</reference>
<organism evidence="12 13">
    <name type="scientific">Aromia moschata</name>
    <dbReference type="NCBI Taxonomy" id="1265417"/>
    <lineage>
        <taxon>Eukaryota</taxon>
        <taxon>Metazoa</taxon>
        <taxon>Ecdysozoa</taxon>
        <taxon>Arthropoda</taxon>
        <taxon>Hexapoda</taxon>
        <taxon>Insecta</taxon>
        <taxon>Pterygota</taxon>
        <taxon>Neoptera</taxon>
        <taxon>Endopterygota</taxon>
        <taxon>Coleoptera</taxon>
        <taxon>Polyphaga</taxon>
        <taxon>Cucujiformia</taxon>
        <taxon>Chrysomeloidea</taxon>
        <taxon>Cerambycidae</taxon>
        <taxon>Cerambycinae</taxon>
        <taxon>Callichromatini</taxon>
        <taxon>Aromia</taxon>
    </lineage>
</organism>
<feature type="chain" id="PRO_5043698395" description="T-cell immunomodulatory protein TIP C2 domain-containing protein" evidence="10">
    <location>
        <begin position="22"/>
        <end position="735"/>
    </location>
</feature>
<evidence type="ECO:0000256" key="7">
    <source>
        <dbReference type="ARBA" id="ARBA00023180"/>
    </source>
</evidence>
<dbReference type="InterPro" id="IPR028994">
    <property type="entry name" value="Integrin_alpha_N"/>
</dbReference>
<dbReference type="GO" id="GO:0005886">
    <property type="term" value="C:plasma membrane"/>
    <property type="evidence" value="ECO:0007669"/>
    <property type="project" value="TreeGrafter"/>
</dbReference>
<dbReference type="InterPro" id="IPR013517">
    <property type="entry name" value="FG-GAP"/>
</dbReference>
<evidence type="ECO:0000256" key="5">
    <source>
        <dbReference type="ARBA" id="ARBA00022989"/>
    </source>
</evidence>
<comment type="caution">
    <text evidence="12">The sequence shown here is derived from an EMBL/GenBank/DDBJ whole genome shotgun (WGS) entry which is preliminary data.</text>
</comment>
<protein>
    <recommendedName>
        <fullName evidence="11">T-cell immunomodulatory protein TIP C2 domain-containing protein</fullName>
    </recommendedName>
</protein>
<comment type="subcellular location">
    <subcellularLocation>
        <location evidence="1">Membrane</location>
        <topology evidence="1">Single-pass type I membrane protein</topology>
    </subcellularLocation>
</comment>
<keyword evidence="4 10" id="KW-0732">Signal</keyword>
<evidence type="ECO:0000256" key="8">
    <source>
        <dbReference type="SAM" id="MobiDB-lite"/>
    </source>
</evidence>
<evidence type="ECO:0000256" key="1">
    <source>
        <dbReference type="ARBA" id="ARBA00004479"/>
    </source>
</evidence>
<name>A0AAV8XNJ0_9CUCU</name>
<dbReference type="PANTHER" id="PTHR13412">
    <property type="entry name" value="T-CELL IMMUNOMODULATORY PROTEIN HOMOLOG"/>
    <property type="match status" value="1"/>
</dbReference>
<keyword evidence="6 9" id="KW-0472">Membrane</keyword>
<evidence type="ECO:0000313" key="12">
    <source>
        <dbReference type="EMBL" id="KAJ8940628.1"/>
    </source>
</evidence>
<keyword evidence="7" id="KW-0325">Glycoprotein</keyword>
<keyword evidence="13" id="KW-1185">Reference proteome</keyword>
<sequence length="735" mass="82206">MAPCKLIGCVYSFILIVSVKCSDITRLVFGGSTDGMPAAFGDFNSDELTDVFVLRNNARTIEILLAHEEEPLLQPAQPPLRCTFLNATITSVVPGDFDGDAMMDVLVTTRRTLTEADPDDAISLTNAYILWGGANFTCSDEGKPLIKMIGQPLAIDYNQDMIVDLFGQDETKNRTFWVFNNARTPPMKIIMEGTNKIPRTELSQPHAHAFLDLNDDFMPDLFITTKENFEIWTGNEKQGKFVFSMTIPHPQNSNQQSAAIIGQSLFIDVELKGQMDLVTPVCFDQDCKNSALMVYSDTERKWLNLQVNFKDDNSNNWRFYLKPGSRYTNVITLHSGDFNMDGYPDILATLAQEGIDHPGAFLLENVACQTGCGKFKRSYMVKWSALSPFGNGTAMASFFDFYQDGILDCILVTYKDKEYRVAAFKNSLDYDANFIKVMVLTGLTNKNNQMIMGRVGKKRRTYGTNLPGPSISYQTTTQEGNIRHGVSAQLPQSAHFSLNLPYTIFGLGRTPNFVDRLTVGLSNHSRTWTQIIPNSQMVVIPWPPDEPARWKAQLFVTPSKLILMSVAALTAVCGLITVIIGVLYWKERQEDKKERLSESHRFHFDAILEDVGMEKKGNRNSLAPRGTATDSKKDGVSSRLWPRGGRRREPTGGSLSTKSEPSRKPQPQRVKTIDKRPKPRGAYCTGAVARAETPWLEENEAELGSVFLPGSKKQSLNHLLNFSYAPYVPRGRLPA</sequence>
<feature type="domain" description="T-cell immunomodulatory protein TIP C2" evidence="11">
    <location>
        <begin position="461"/>
        <end position="555"/>
    </location>
</feature>
<dbReference type="Pfam" id="PF23122">
    <property type="entry name" value="C2_ITFG1"/>
    <property type="match status" value="1"/>
</dbReference>
<evidence type="ECO:0000256" key="9">
    <source>
        <dbReference type="SAM" id="Phobius"/>
    </source>
</evidence>
<feature type="signal peptide" evidence="10">
    <location>
        <begin position="1"/>
        <end position="21"/>
    </location>
</feature>
<gene>
    <name evidence="12" type="ORF">NQ318_020685</name>
</gene>
<evidence type="ECO:0000313" key="13">
    <source>
        <dbReference type="Proteomes" id="UP001162162"/>
    </source>
</evidence>
<dbReference type="Pfam" id="PF13517">
    <property type="entry name" value="FG-GAP_3"/>
    <property type="match status" value="1"/>
</dbReference>
<evidence type="ECO:0000259" key="11">
    <source>
        <dbReference type="Pfam" id="PF23122"/>
    </source>
</evidence>